<dbReference type="Gene3D" id="3.30.2090.10">
    <property type="entry name" value="Multidrug efflux transporter AcrB TolC docking domain, DN and DC subdomains"/>
    <property type="match status" value="2"/>
</dbReference>
<dbReference type="Pfam" id="PF00873">
    <property type="entry name" value="ACR_tran"/>
    <property type="match status" value="1"/>
</dbReference>
<feature type="transmembrane region" description="Helical" evidence="8">
    <location>
        <begin position="12"/>
        <end position="31"/>
    </location>
</feature>
<keyword evidence="3" id="KW-0813">Transport</keyword>
<evidence type="ECO:0000256" key="3">
    <source>
        <dbReference type="ARBA" id="ARBA00022448"/>
    </source>
</evidence>
<dbReference type="Gene3D" id="3.30.70.1440">
    <property type="entry name" value="Multidrug efflux transporter AcrB pore domain"/>
    <property type="match status" value="1"/>
</dbReference>
<evidence type="ECO:0000256" key="4">
    <source>
        <dbReference type="ARBA" id="ARBA00022475"/>
    </source>
</evidence>
<dbReference type="InterPro" id="IPR001036">
    <property type="entry name" value="Acrflvin-R"/>
</dbReference>
<dbReference type="NCBIfam" id="TIGR00914">
    <property type="entry name" value="2A0601"/>
    <property type="match status" value="1"/>
</dbReference>
<evidence type="ECO:0000256" key="7">
    <source>
        <dbReference type="ARBA" id="ARBA00023136"/>
    </source>
</evidence>
<evidence type="ECO:0000313" key="9">
    <source>
        <dbReference type="EMBL" id="REH36109.1"/>
    </source>
</evidence>
<evidence type="ECO:0000256" key="1">
    <source>
        <dbReference type="ARBA" id="ARBA00004651"/>
    </source>
</evidence>
<feature type="transmembrane region" description="Helical" evidence="8">
    <location>
        <begin position="1032"/>
        <end position="1058"/>
    </location>
</feature>
<feature type="transmembrane region" description="Helical" evidence="8">
    <location>
        <begin position="564"/>
        <end position="583"/>
    </location>
</feature>
<dbReference type="Gene3D" id="1.20.1640.10">
    <property type="entry name" value="Multidrug efflux transporter AcrB transmembrane domain"/>
    <property type="match status" value="3"/>
</dbReference>
<evidence type="ECO:0000256" key="6">
    <source>
        <dbReference type="ARBA" id="ARBA00022989"/>
    </source>
</evidence>
<dbReference type="SUPFAM" id="SSF82866">
    <property type="entry name" value="Multidrug efflux transporter AcrB transmembrane domain"/>
    <property type="match status" value="2"/>
</dbReference>
<comment type="subcellular location">
    <subcellularLocation>
        <location evidence="1">Cell membrane</location>
        <topology evidence="1">Multi-pass membrane protein</topology>
    </subcellularLocation>
</comment>
<keyword evidence="7 8" id="KW-0472">Membrane</keyword>
<dbReference type="SUPFAM" id="SSF82693">
    <property type="entry name" value="Multidrug efflux transporter AcrB pore domain, PN1, PN2, PC1 and PC2 subdomains"/>
    <property type="match status" value="3"/>
</dbReference>
<evidence type="ECO:0000256" key="8">
    <source>
        <dbReference type="SAM" id="Phobius"/>
    </source>
</evidence>
<name>A0A3E0GZX7_9GAMM</name>
<dbReference type="EMBL" id="QUNR01000005">
    <property type="protein sequence ID" value="REH36109.1"/>
    <property type="molecule type" value="Genomic_DNA"/>
</dbReference>
<evidence type="ECO:0000313" key="10">
    <source>
        <dbReference type="Proteomes" id="UP000256774"/>
    </source>
</evidence>
<feature type="transmembrane region" description="Helical" evidence="8">
    <location>
        <begin position="419"/>
        <end position="442"/>
    </location>
</feature>
<dbReference type="InterPro" id="IPR027463">
    <property type="entry name" value="AcrB_DN_DC_subdom"/>
</dbReference>
<comment type="similarity">
    <text evidence="2">Belongs to the resistance-nodulation-cell division (RND) (TC 2.A.6) family.</text>
</comment>
<feature type="transmembrane region" description="Helical" evidence="8">
    <location>
        <begin position="955"/>
        <end position="976"/>
    </location>
</feature>
<feature type="transmembrane region" description="Helical" evidence="8">
    <location>
        <begin position="1004"/>
        <end position="1026"/>
    </location>
</feature>
<feature type="transmembrane region" description="Helical" evidence="8">
    <location>
        <begin position="477"/>
        <end position="496"/>
    </location>
</feature>
<comment type="caution">
    <text evidence="9">The sequence shown here is derived from an EMBL/GenBank/DDBJ whole genome shotgun (WGS) entry which is preliminary data.</text>
</comment>
<dbReference type="SUPFAM" id="SSF82714">
    <property type="entry name" value="Multidrug efflux transporter AcrB TolC docking domain, DN and DC subdomains"/>
    <property type="match status" value="2"/>
</dbReference>
<dbReference type="GO" id="GO:0042910">
    <property type="term" value="F:xenobiotic transmembrane transporter activity"/>
    <property type="evidence" value="ECO:0007669"/>
    <property type="project" value="TreeGrafter"/>
</dbReference>
<keyword evidence="4" id="KW-1003">Cell membrane</keyword>
<dbReference type="InterPro" id="IPR004763">
    <property type="entry name" value="CusA-like"/>
</dbReference>
<feature type="transmembrane region" description="Helical" evidence="8">
    <location>
        <begin position="508"/>
        <end position="531"/>
    </location>
</feature>
<dbReference type="Gene3D" id="3.30.70.1430">
    <property type="entry name" value="Multidrug efflux transporter AcrB pore domain"/>
    <property type="match status" value="2"/>
</dbReference>
<organism evidence="9 10">
    <name type="scientific">Paraperlucidibaca baekdonensis</name>
    <dbReference type="NCBI Taxonomy" id="748120"/>
    <lineage>
        <taxon>Bacteria</taxon>
        <taxon>Pseudomonadati</taxon>
        <taxon>Pseudomonadota</taxon>
        <taxon>Gammaproteobacteria</taxon>
        <taxon>Moraxellales</taxon>
        <taxon>Moraxellaceae</taxon>
        <taxon>Paraperlucidibaca</taxon>
    </lineage>
</organism>
<dbReference type="AlphaFoldDB" id="A0A3E0GZX7"/>
<keyword evidence="5 8" id="KW-0812">Transmembrane</keyword>
<feature type="transmembrane region" description="Helical" evidence="8">
    <location>
        <begin position="929"/>
        <end position="949"/>
    </location>
</feature>
<protein>
    <submittedName>
        <fullName evidence="9">Cobalt-zinc-cadmium resistance protein CzcA</fullName>
    </submittedName>
</protein>
<dbReference type="RefSeq" id="WP_116208969.1">
    <property type="nucleotide sequence ID" value="NZ_QUNR01000005.1"/>
</dbReference>
<keyword evidence="6 8" id="KW-1133">Transmembrane helix</keyword>
<dbReference type="OrthoDB" id="9758757at2"/>
<reference evidence="9 10" key="1">
    <citation type="submission" date="2018-08" db="EMBL/GenBank/DDBJ databases">
        <title>Genomic Encyclopedia of Type Strains, Phase IV (KMG-IV): sequencing the most valuable type-strain genomes for metagenomic binning, comparative biology and taxonomic classification.</title>
        <authorList>
            <person name="Goeker M."/>
        </authorList>
    </citation>
    <scope>NUCLEOTIDE SEQUENCE [LARGE SCALE GENOMIC DNA]</scope>
    <source>
        <strain evidence="9 10">DSM 26022</strain>
    </source>
</reference>
<proteinExistence type="inferred from homology"/>
<dbReference type="Gene3D" id="3.30.70.1320">
    <property type="entry name" value="Multidrug efflux transporter AcrB pore domain like"/>
    <property type="match status" value="2"/>
</dbReference>
<feature type="transmembrane region" description="Helical" evidence="8">
    <location>
        <begin position="903"/>
        <end position="922"/>
    </location>
</feature>
<keyword evidence="10" id="KW-1185">Reference proteome</keyword>
<dbReference type="PRINTS" id="PR00702">
    <property type="entry name" value="ACRIFLAVINRP"/>
</dbReference>
<dbReference type="Proteomes" id="UP000256774">
    <property type="component" value="Unassembled WGS sequence"/>
</dbReference>
<dbReference type="GO" id="GO:0005886">
    <property type="term" value="C:plasma membrane"/>
    <property type="evidence" value="ECO:0007669"/>
    <property type="project" value="UniProtKB-SubCell"/>
</dbReference>
<sequence length="1068" mass="115366">MLDKVISFSLAHRYLVVVLVLLMAGFGVYSLQKLPIDAVPDITNNQVQINTVLSGLSPEDIEKQVTYPIESALAGIAGLQSTRSLSRNGFSQVTAVFNDDVDIYFARNQVTERLNEAKEALPDKASPRMGAISTGLGEVYMWAVKFTHPQGEGAEITDGQPGWQTDGSYLTPEGEYLRSTVAQAAYLRTVQDWIIRPQLKGLPGIAGVDSIGGFAKQYHVQPDPLKLRAYGLSLNNVVEALEVANQSRGGGYIESRGESYLVRVDGRLKTLNDIANTVVATRSNTPIYMRDIARVEIGEELRTGSASENGQEAVIGTALMRIGENSRTVAIAVDKKLIEIRRSLPPGIEAQTVLNRSKLVNATVSTIAKNLSEGALLVIAVLFLMLGNVRAALIAALVIPLTVLLMSTGMVRLGISGNLMSLGALDFGLIVDGAIIIVENCLSRLSASQHRMGRPLSLEERLSAVLAATREMVRPSVFGQAIIITVYLPILALEGVEGKMFHPMAATVILALLAAFMLSLTLIPALIGIFFTGTIEEKEGRILGRANALYKPALSWSLRWPRKVIAIALGSFAIGLLVFTQLGQEFVPTLDEKDIAMQALRIPSTGIKQSSQMQLQVENTVKQFKEVAFVFSKTGTAEMAADPMPPSASDTFIILKPREQWPNPNLTKSELIERIEHKVAELPGNNYEFSQPIQMRFNELLSGVRGDVAVKVFGDDFAKMLATANQVAQALRSIEGSSEVKVEQVEGQTLLDIDFDRDALARLGLRMGDVQDMVTAAIGGQQAGDIFEGDRRFAVMVRLPEAVRTDLDQLRALPVAVASTVAEQRFITLGSVATLSLQDGLNQVSREDSKRRIVVAANVRGRDLSSFVEEAQQLIEKQVQLPAGSWLVWGGQFENLQAAKSRLMIVVPACFGLILILLFMALGSVRQALLVFTAVPLALSGGVLALWAFGIAFSITAAIGFIALSGVAVLNGLVMVSRINQLREEGVSLNTAVEQGSLSRLRPVLMTAMVASLGFVPMALATGTGAEVQKPLAIVVIGGLITSTLLTLVALPAMYRLIEHWKEGRQKA</sequence>
<accession>A0A3E0GZX7</accession>
<evidence type="ECO:0000256" key="2">
    <source>
        <dbReference type="ARBA" id="ARBA00010942"/>
    </source>
</evidence>
<feature type="transmembrane region" description="Helical" evidence="8">
    <location>
        <begin position="375"/>
        <end position="399"/>
    </location>
</feature>
<dbReference type="GO" id="GO:0008324">
    <property type="term" value="F:monoatomic cation transmembrane transporter activity"/>
    <property type="evidence" value="ECO:0007669"/>
    <property type="project" value="InterPro"/>
</dbReference>
<gene>
    <name evidence="9" type="ORF">DFR26_2153</name>
</gene>
<dbReference type="PANTHER" id="PTHR32063">
    <property type="match status" value="1"/>
</dbReference>
<evidence type="ECO:0000256" key="5">
    <source>
        <dbReference type="ARBA" id="ARBA00022692"/>
    </source>
</evidence>
<dbReference type="PANTHER" id="PTHR32063:SF24">
    <property type="entry name" value="CATION EFFLUX SYSTEM (ACRB_ACRD_ACRF FAMILY)"/>
    <property type="match status" value="1"/>
</dbReference>